<dbReference type="InterPro" id="IPR027417">
    <property type="entry name" value="P-loop_NTPase"/>
</dbReference>
<evidence type="ECO:0000256" key="12">
    <source>
        <dbReference type="ARBA" id="ARBA00023136"/>
    </source>
</evidence>
<protein>
    <recommendedName>
        <fullName evidence="4">non-specific protein-tyrosine kinase</fullName>
        <ecNumber evidence="4">2.7.10.2</ecNumber>
    </recommendedName>
</protein>
<evidence type="ECO:0000256" key="11">
    <source>
        <dbReference type="ARBA" id="ARBA00022989"/>
    </source>
</evidence>
<dbReference type="EMBL" id="NMQI01000386">
    <property type="protein sequence ID" value="PMB41964.1"/>
    <property type="molecule type" value="Genomic_DNA"/>
</dbReference>
<reference evidence="19 20" key="1">
    <citation type="submission" date="2017-07" db="EMBL/GenBank/DDBJ databases">
        <title>Genomes of Fischerella (Mastigocladus) sp. strains.</title>
        <authorList>
            <person name="Miller S.R."/>
        </authorList>
    </citation>
    <scope>NUCLEOTIDE SEQUENCE [LARGE SCALE GENOMIC DNA]</scope>
    <source>
        <strain evidence="19 20">CCMEE 5330</strain>
    </source>
</reference>
<comment type="similarity">
    <text evidence="2">Belongs to the CpsC/CapA family.</text>
</comment>
<evidence type="ECO:0000259" key="18">
    <source>
        <dbReference type="Pfam" id="PF13807"/>
    </source>
</evidence>
<keyword evidence="15" id="KW-0175">Coiled coil</keyword>
<evidence type="ECO:0000313" key="19">
    <source>
        <dbReference type="EMBL" id="PMB41964.1"/>
    </source>
</evidence>
<keyword evidence="12 16" id="KW-0472">Membrane</keyword>
<dbReference type="InterPro" id="IPR032807">
    <property type="entry name" value="GNVR"/>
</dbReference>
<evidence type="ECO:0000256" key="7">
    <source>
        <dbReference type="ARBA" id="ARBA00022692"/>
    </source>
</evidence>
<keyword evidence="5" id="KW-1003">Cell membrane</keyword>
<evidence type="ECO:0000256" key="8">
    <source>
        <dbReference type="ARBA" id="ARBA00022741"/>
    </source>
</evidence>
<dbReference type="Pfam" id="PF02706">
    <property type="entry name" value="Wzz"/>
    <property type="match status" value="1"/>
</dbReference>
<name>A0A2N6M5A8_9CYAN</name>
<comment type="subcellular location">
    <subcellularLocation>
        <location evidence="1">Cell membrane</location>
        <topology evidence="1">Multi-pass membrane protein</topology>
    </subcellularLocation>
</comment>
<keyword evidence="10" id="KW-0067">ATP-binding</keyword>
<comment type="caution">
    <text evidence="19">The sequence shown here is derived from an EMBL/GenBank/DDBJ whole genome shotgun (WGS) entry which is preliminary data.</text>
</comment>
<keyword evidence="11 16" id="KW-1133">Transmembrane helix</keyword>
<evidence type="ECO:0000256" key="10">
    <source>
        <dbReference type="ARBA" id="ARBA00022840"/>
    </source>
</evidence>
<evidence type="ECO:0000256" key="5">
    <source>
        <dbReference type="ARBA" id="ARBA00022475"/>
    </source>
</evidence>
<keyword evidence="9" id="KW-0418">Kinase</keyword>
<dbReference type="Pfam" id="PF13807">
    <property type="entry name" value="GNVR"/>
    <property type="match status" value="1"/>
</dbReference>
<feature type="coiled-coil region" evidence="15">
    <location>
        <begin position="328"/>
        <end position="386"/>
    </location>
</feature>
<dbReference type="InterPro" id="IPR050445">
    <property type="entry name" value="Bact_polysacc_biosynth/exp"/>
</dbReference>
<evidence type="ECO:0000256" key="13">
    <source>
        <dbReference type="ARBA" id="ARBA00023137"/>
    </source>
</evidence>
<dbReference type="GO" id="GO:0004715">
    <property type="term" value="F:non-membrane spanning protein tyrosine kinase activity"/>
    <property type="evidence" value="ECO:0007669"/>
    <property type="project" value="UniProtKB-EC"/>
</dbReference>
<dbReference type="FunFam" id="3.40.50.300:FF:000527">
    <property type="entry name" value="Tyrosine-protein kinase etk"/>
    <property type="match status" value="1"/>
</dbReference>
<dbReference type="PANTHER" id="PTHR32309">
    <property type="entry name" value="TYROSINE-PROTEIN KINASE"/>
    <property type="match status" value="1"/>
</dbReference>
<feature type="domain" description="Polysaccharide chain length determinant N-terminal" evidence="17">
    <location>
        <begin position="12"/>
        <end position="103"/>
    </location>
</feature>
<dbReference type="PANTHER" id="PTHR32309:SF13">
    <property type="entry name" value="FERRIC ENTEROBACTIN TRANSPORT PROTEIN FEPE"/>
    <property type="match status" value="1"/>
</dbReference>
<keyword evidence="8" id="KW-0547">Nucleotide-binding</keyword>
<evidence type="ECO:0000256" key="14">
    <source>
        <dbReference type="ARBA" id="ARBA00051245"/>
    </source>
</evidence>
<evidence type="ECO:0000256" key="9">
    <source>
        <dbReference type="ARBA" id="ARBA00022777"/>
    </source>
</evidence>
<organism evidence="19 20">
    <name type="scientific">Fischerella thermalis CCMEE 5330</name>
    <dbReference type="NCBI Taxonomy" id="2019670"/>
    <lineage>
        <taxon>Bacteria</taxon>
        <taxon>Bacillati</taxon>
        <taxon>Cyanobacteriota</taxon>
        <taxon>Cyanophyceae</taxon>
        <taxon>Nostocales</taxon>
        <taxon>Hapalosiphonaceae</taxon>
        <taxon>Fischerella</taxon>
    </lineage>
</organism>
<sequence length="728" mass="80063">MENNSYTQATEIQQYLLILKRRWRLITAIILASIGLSGSALFMQKPEYQADGILLFKSDRTSSLTKVGEKIGDLEALMREGNPLETQAVIVNSHPMLQEVITALQLKDDQGKLIDPELLKVNVKPIVGTDVLRVSYASNDRELAAAVVNQLMKSYVENNIQTNRAQVSAAGEFIKEQLPASRQELERAAEALRQFKIQNKVIQLAEESTAAIDIISKLDQEINQVKAALADVSAQEQQIASQLNVSENQAVTVTSLSQIPGVQEVLTELQKVQTKLANARAIYTEVHPTITDLKNQQATLNSLLQQRTQEYSGIPIVSPDKLQIGKIREELTDKYVEFKAERQGLEKKIRTLSNIRANYQQQLAMMPSLEKKQQALERRLEAAKTGYENLVTRLQEIQVAEKQTIGNARIVQPAQIPKKPVISKTKILLAGGSIFAGVLLSIAAAFFVDLIDRSLKTVKETETFFGYTLLGLIPKYKLNNSVSGVQEIEAGVYPQVITTTSPRTVVHEAYQMLQANLKFISHRKVRKIVVTSSVTAEGKSEVSANLAAVIAQSGKRVLLVDADMRKPTQHHLWGLINSVGLSHLLVDQGVFSQAVQKVTEFLSVLTAGVIPPNPLALIDSEGMTSLVDIFAENYDYVIFDTPPLAGIADAAVLGKMADGILLVTRPGVLDAPSAAAAKSLLERSEANVLGIVANAVNAKQEPSSYFYYSNLRDRNSTADLERVPQQLK</sequence>
<evidence type="ECO:0000256" key="6">
    <source>
        <dbReference type="ARBA" id="ARBA00022679"/>
    </source>
</evidence>
<evidence type="ECO:0000256" key="1">
    <source>
        <dbReference type="ARBA" id="ARBA00004651"/>
    </source>
</evidence>
<dbReference type="Gene3D" id="3.40.50.300">
    <property type="entry name" value="P-loop containing nucleotide triphosphate hydrolases"/>
    <property type="match status" value="1"/>
</dbReference>
<dbReference type="EC" id="2.7.10.2" evidence="4"/>
<evidence type="ECO:0000256" key="3">
    <source>
        <dbReference type="ARBA" id="ARBA00007316"/>
    </source>
</evidence>
<evidence type="ECO:0000256" key="4">
    <source>
        <dbReference type="ARBA" id="ARBA00011903"/>
    </source>
</evidence>
<keyword evidence="6" id="KW-0808">Transferase</keyword>
<dbReference type="GO" id="GO:0005886">
    <property type="term" value="C:plasma membrane"/>
    <property type="evidence" value="ECO:0007669"/>
    <property type="project" value="UniProtKB-SubCell"/>
</dbReference>
<evidence type="ECO:0000256" key="16">
    <source>
        <dbReference type="SAM" id="Phobius"/>
    </source>
</evidence>
<proteinExistence type="inferred from homology"/>
<keyword evidence="13" id="KW-0829">Tyrosine-protein kinase</keyword>
<evidence type="ECO:0000256" key="15">
    <source>
        <dbReference type="SAM" id="Coils"/>
    </source>
</evidence>
<dbReference type="GO" id="GO:0005524">
    <property type="term" value="F:ATP binding"/>
    <property type="evidence" value="ECO:0007669"/>
    <property type="project" value="UniProtKB-KW"/>
</dbReference>
<dbReference type="GO" id="GO:0042802">
    <property type="term" value="F:identical protein binding"/>
    <property type="evidence" value="ECO:0007669"/>
    <property type="project" value="UniProtKB-ARBA"/>
</dbReference>
<dbReference type="SUPFAM" id="SSF52540">
    <property type="entry name" value="P-loop containing nucleoside triphosphate hydrolases"/>
    <property type="match status" value="1"/>
</dbReference>
<gene>
    <name evidence="19" type="ORF">CEN41_16330</name>
</gene>
<dbReference type="NCBIfam" id="TIGR01007">
    <property type="entry name" value="eps_fam"/>
    <property type="match status" value="1"/>
</dbReference>
<accession>A0A2N6M5A8</accession>
<evidence type="ECO:0000256" key="2">
    <source>
        <dbReference type="ARBA" id="ARBA00006683"/>
    </source>
</evidence>
<dbReference type="InterPro" id="IPR005702">
    <property type="entry name" value="Wzc-like_C"/>
</dbReference>
<evidence type="ECO:0000313" key="20">
    <source>
        <dbReference type="Proteomes" id="UP000234966"/>
    </source>
</evidence>
<evidence type="ECO:0000259" key="17">
    <source>
        <dbReference type="Pfam" id="PF02706"/>
    </source>
</evidence>
<dbReference type="CDD" id="cd05387">
    <property type="entry name" value="BY-kinase"/>
    <property type="match status" value="1"/>
</dbReference>
<dbReference type="Proteomes" id="UP000234966">
    <property type="component" value="Unassembled WGS sequence"/>
</dbReference>
<dbReference type="InterPro" id="IPR003856">
    <property type="entry name" value="LPS_length_determ_N"/>
</dbReference>
<comment type="catalytic activity">
    <reaction evidence="14">
        <text>L-tyrosyl-[protein] + ATP = O-phospho-L-tyrosyl-[protein] + ADP + H(+)</text>
        <dbReference type="Rhea" id="RHEA:10596"/>
        <dbReference type="Rhea" id="RHEA-COMP:10136"/>
        <dbReference type="Rhea" id="RHEA-COMP:20101"/>
        <dbReference type="ChEBI" id="CHEBI:15378"/>
        <dbReference type="ChEBI" id="CHEBI:30616"/>
        <dbReference type="ChEBI" id="CHEBI:46858"/>
        <dbReference type="ChEBI" id="CHEBI:61978"/>
        <dbReference type="ChEBI" id="CHEBI:456216"/>
        <dbReference type="EC" id="2.7.10.2"/>
    </reaction>
</comment>
<feature type="domain" description="Tyrosine-protein kinase G-rich" evidence="18">
    <location>
        <begin position="375"/>
        <end position="447"/>
    </location>
</feature>
<dbReference type="AlphaFoldDB" id="A0A2N6M5A8"/>
<comment type="similarity">
    <text evidence="3">Belongs to the CpsD/CapB family.</text>
</comment>
<feature type="transmembrane region" description="Helical" evidence="16">
    <location>
        <begin position="23"/>
        <end position="43"/>
    </location>
</feature>
<dbReference type="Pfam" id="PF10609">
    <property type="entry name" value="ParA"/>
    <property type="match status" value="1"/>
</dbReference>
<dbReference type="InterPro" id="IPR033756">
    <property type="entry name" value="YlxH/NBP35"/>
</dbReference>
<keyword evidence="7 16" id="KW-0812">Transmembrane</keyword>